<dbReference type="Proteomes" id="UP000824533">
    <property type="component" value="Linkage Group LG16"/>
</dbReference>
<evidence type="ECO:0000313" key="2">
    <source>
        <dbReference type="Proteomes" id="UP000824533"/>
    </source>
</evidence>
<gene>
    <name evidence="1" type="ORF">K1T71_009069</name>
</gene>
<name>A0ACC1CTP3_9NEOP</name>
<evidence type="ECO:0000313" key="1">
    <source>
        <dbReference type="EMBL" id="KAJ0174928.1"/>
    </source>
</evidence>
<sequence length="318" mass="35247">MSKKKGTEEFSCEMYSNKFFALCAVGGALACGLTHAFVTPLDLVKCRLQVDPKKYRSIFKGFGVSFKEGGMPNLVKGWAPTLIGYALQGSGKFCGYEYFKYRFANMVDEEKAFLYRTYLYLAAGASAELIADVFLAPFEATKVRMQTTPGYTPQMRKAMPHMLSTEGMGVFYKGLPPLWGRQVPYTMMKFSSFEKTVEYLYANLVPKPREQCTKIEQLIVTFTAGYIAGVLCAIVSHPADTIVSKLNKDPGASIGGILSEVGPVGIWRGLVARIIMIGTLTGLQWFIYDAFKVYTGMPRPPPAPMPESLRKKLAAQKK</sequence>
<protein>
    <submittedName>
        <fullName evidence="1">Uncharacterized protein</fullName>
    </submittedName>
</protein>
<organism evidence="1 2">
    <name type="scientific">Dendrolimus kikuchii</name>
    <dbReference type="NCBI Taxonomy" id="765133"/>
    <lineage>
        <taxon>Eukaryota</taxon>
        <taxon>Metazoa</taxon>
        <taxon>Ecdysozoa</taxon>
        <taxon>Arthropoda</taxon>
        <taxon>Hexapoda</taxon>
        <taxon>Insecta</taxon>
        <taxon>Pterygota</taxon>
        <taxon>Neoptera</taxon>
        <taxon>Endopterygota</taxon>
        <taxon>Lepidoptera</taxon>
        <taxon>Glossata</taxon>
        <taxon>Ditrysia</taxon>
        <taxon>Bombycoidea</taxon>
        <taxon>Lasiocampidae</taxon>
        <taxon>Dendrolimus</taxon>
    </lineage>
</organism>
<dbReference type="EMBL" id="CM034402">
    <property type="protein sequence ID" value="KAJ0174928.1"/>
    <property type="molecule type" value="Genomic_DNA"/>
</dbReference>
<keyword evidence="2" id="KW-1185">Reference proteome</keyword>
<proteinExistence type="predicted"/>
<comment type="caution">
    <text evidence="1">The sequence shown here is derived from an EMBL/GenBank/DDBJ whole genome shotgun (WGS) entry which is preliminary data.</text>
</comment>
<reference evidence="1 2" key="1">
    <citation type="journal article" date="2021" name="Front. Genet.">
        <title>Chromosome-Level Genome Assembly Reveals Significant Gene Expansion in the Toll and IMD Signaling Pathways of Dendrolimus kikuchii.</title>
        <authorList>
            <person name="Zhou J."/>
            <person name="Wu P."/>
            <person name="Xiong Z."/>
            <person name="Liu N."/>
            <person name="Zhao N."/>
            <person name="Ji M."/>
            <person name="Qiu Y."/>
            <person name="Yang B."/>
        </authorList>
    </citation>
    <scope>NUCLEOTIDE SEQUENCE [LARGE SCALE GENOMIC DNA]</scope>
    <source>
        <strain evidence="1">Ann1</strain>
    </source>
</reference>
<accession>A0ACC1CTP3</accession>